<dbReference type="InterPro" id="IPR020301">
    <property type="entry name" value="Mrx7"/>
</dbReference>
<name>A0A6A5X602_9PLEO</name>
<dbReference type="EMBL" id="ML977556">
    <property type="protein sequence ID" value="KAF2008224.1"/>
    <property type="molecule type" value="Genomic_DNA"/>
</dbReference>
<evidence type="ECO:0000313" key="2">
    <source>
        <dbReference type="Proteomes" id="UP000799779"/>
    </source>
</evidence>
<gene>
    <name evidence="1" type="ORF">P154DRAFT_418960</name>
</gene>
<dbReference type="Pfam" id="PF10906">
    <property type="entry name" value="Mrx7"/>
    <property type="match status" value="1"/>
</dbReference>
<dbReference type="Proteomes" id="UP000799779">
    <property type="component" value="Unassembled WGS sequence"/>
</dbReference>
<keyword evidence="2" id="KW-1185">Reference proteome</keyword>
<reference evidence="1" key="1">
    <citation type="journal article" date="2020" name="Stud. Mycol.">
        <title>101 Dothideomycetes genomes: a test case for predicting lifestyles and emergence of pathogens.</title>
        <authorList>
            <person name="Haridas S."/>
            <person name="Albert R."/>
            <person name="Binder M."/>
            <person name="Bloem J."/>
            <person name="Labutti K."/>
            <person name="Salamov A."/>
            <person name="Andreopoulos B."/>
            <person name="Baker S."/>
            <person name="Barry K."/>
            <person name="Bills G."/>
            <person name="Bluhm B."/>
            <person name="Cannon C."/>
            <person name="Castanera R."/>
            <person name="Culley D."/>
            <person name="Daum C."/>
            <person name="Ezra D."/>
            <person name="Gonzalez J."/>
            <person name="Henrissat B."/>
            <person name="Kuo A."/>
            <person name="Liang C."/>
            <person name="Lipzen A."/>
            <person name="Lutzoni F."/>
            <person name="Magnuson J."/>
            <person name="Mondo S."/>
            <person name="Nolan M."/>
            <person name="Ohm R."/>
            <person name="Pangilinan J."/>
            <person name="Park H.-J."/>
            <person name="Ramirez L."/>
            <person name="Alfaro M."/>
            <person name="Sun H."/>
            <person name="Tritt A."/>
            <person name="Yoshinaga Y."/>
            <person name="Zwiers L.-H."/>
            <person name="Turgeon B."/>
            <person name="Goodwin S."/>
            <person name="Spatafora J."/>
            <person name="Crous P."/>
            <person name="Grigoriev I."/>
        </authorList>
    </citation>
    <scope>NUCLEOTIDE SEQUENCE</scope>
    <source>
        <strain evidence="1">CBS 123094</strain>
    </source>
</reference>
<protein>
    <submittedName>
        <fullName evidence="1">Uncharacterized protein</fullName>
    </submittedName>
</protein>
<sequence length="69" mass="8325">MSPWFLAFELIRSPIFNRAIHKIYRKVNRLPPMEEQNGLQRTGPSAFDHFRDEVKAQFKELTWQKPPRK</sequence>
<dbReference type="AlphaFoldDB" id="A0A6A5X602"/>
<proteinExistence type="predicted"/>
<organism evidence="1 2">
    <name type="scientific">Amniculicola lignicola CBS 123094</name>
    <dbReference type="NCBI Taxonomy" id="1392246"/>
    <lineage>
        <taxon>Eukaryota</taxon>
        <taxon>Fungi</taxon>
        <taxon>Dikarya</taxon>
        <taxon>Ascomycota</taxon>
        <taxon>Pezizomycotina</taxon>
        <taxon>Dothideomycetes</taxon>
        <taxon>Pleosporomycetidae</taxon>
        <taxon>Pleosporales</taxon>
        <taxon>Amniculicolaceae</taxon>
        <taxon>Amniculicola</taxon>
    </lineage>
</organism>
<accession>A0A6A5X602</accession>
<evidence type="ECO:0000313" key="1">
    <source>
        <dbReference type="EMBL" id="KAF2008224.1"/>
    </source>
</evidence>
<dbReference type="OrthoDB" id="4138121at2759"/>